<evidence type="ECO:0000313" key="2">
    <source>
        <dbReference type="EMBL" id="MBW0551288.1"/>
    </source>
</evidence>
<dbReference type="GO" id="GO:0003676">
    <property type="term" value="F:nucleic acid binding"/>
    <property type="evidence" value="ECO:0007669"/>
    <property type="project" value="InterPro"/>
</dbReference>
<reference evidence="2" key="1">
    <citation type="submission" date="2021-03" db="EMBL/GenBank/DDBJ databases">
        <title>Draft genome sequence of rust myrtle Austropuccinia psidii MF-1, a brazilian biotype.</title>
        <authorList>
            <person name="Quecine M.C."/>
            <person name="Pachon D.M.R."/>
            <person name="Bonatelli M.L."/>
            <person name="Correr F.H."/>
            <person name="Franceschini L.M."/>
            <person name="Leite T.F."/>
            <person name="Margarido G.R.A."/>
            <person name="Almeida C.A."/>
            <person name="Ferrarezi J.A."/>
            <person name="Labate C.A."/>
        </authorList>
    </citation>
    <scope>NUCLEOTIDE SEQUENCE</scope>
    <source>
        <strain evidence="2">MF-1</strain>
    </source>
</reference>
<organism evidence="2 3">
    <name type="scientific">Austropuccinia psidii MF-1</name>
    <dbReference type="NCBI Taxonomy" id="1389203"/>
    <lineage>
        <taxon>Eukaryota</taxon>
        <taxon>Fungi</taxon>
        <taxon>Dikarya</taxon>
        <taxon>Basidiomycota</taxon>
        <taxon>Pucciniomycotina</taxon>
        <taxon>Pucciniomycetes</taxon>
        <taxon>Pucciniales</taxon>
        <taxon>Sphaerophragmiaceae</taxon>
        <taxon>Austropuccinia</taxon>
    </lineage>
</organism>
<accession>A0A9Q3IW08</accession>
<dbReference type="Gene3D" id="3.30.420.10">
    <property type="entry name" value="Ribonuclease H-like superfamily/Ribonuclease H"/>
    <property type="match status" value="1"/>
</dbReference>
<comment type="caution">
    <text evidence="2">The sequence shown here is derived from an EMBL/GenBank/DDBJ whole genome shotgun (WGS) entry which is preliminary data.</text>
</comment>
<evidence type="ECO:0000313" key="3">
    <source>
        <dbReference type="Proteomes" id="UP000765509"/>
    </source>
</evidence>
<dbReference type="EMBL" id="AVOT02057117">
    <property type="protein sequence ID" value="MBW0551288.1"/>
    <property type="molecule type" value="Genomic_DNA"/>
</dbReference>
<dbReference type="InterPro" id="IPR036397">
    <property type="entry name" value="RNaseH_sf"/>
</dbReference>
<protein>
    <recommendedName>
        <fullName evidence="1">Tc1-like transposase DDE domain-containing protein</fullName>
    </recommendedName>
</protein>
<dbReference type="OrthoDB" id="2417635at2759"/>
<evidence type="ECO:0000259" key="1">
    <source>
        <dbReference type="Pfam" id="PF13358"/>
    </source>
</evidence>
<name>A0A9Q3IW08_9BASI</name>
<proteinExistence type="predicted"/>
<gene>
    <name evidence="2" type="ORF">O181_091003</name>
</gene>
<feature type="domain" description="Tc1-like transposase DDE" evidence="1">
    <location>
        <begin position="51"/>
        <end position="105"/>
    </location>
</feature>
<dbReference type="Pfam" id="PF13358">
    <property type="entry name" value="DDE_3"/>
    <property type="match status" value="1"/>
</dbReference>
<keyword evidence="3" id="KW-1185">Reference proteome</keyword>
<sequence length="154" mass="17973">MNSVNDHALQSKNLTTAHNTCNIAWTLHWTVADWSRVIWTDKSLFELDREELTLKEDRAPIHTAIASQQWREENQIHKLVWPAYSPDLNPIKNLWFKMKYIVTNLFNPKTMGELTFAVNTVWETSPFDHVEALLLSLPARMQMVVDQNGTPTQW</sequence>
<dbReference type="AlphaFoldDB" id="A0A9Q3IW08"/>
<dbReference type="Proteomes" id="UP000765509">
    <property type="component" value="Unassembled WGS sequence"/>
</dbReference>
<dbReference type="InterPro" id="IPR038717">
    <property type="entry name" value="Tc1-like_DDE_dom"/>
</dbReference>